<organism evidence="1 2">
    <name type="scientific">Trichonephila clavipes</name>
    <name type="common">Golden silk orbweaver</name>
    <name type="synonym">Nephila clavipes</name>
    <dbReference type="NCBI Taxonomy" id="2585209"/>
    <lineage>
        <taxon>Eukaryota</taxon>
        <taxon>Metazoa</taxon>
        <taxon>Ecdysozoa</taxon>
        <taxon>Arthropoda</taxon>
        <taxon>Chelicerata</taxon>
        <taxon>Arachnida</taxon>
        <taxon>Araneae</taxon>
        <taxon>Araneomorphae</taxon>
        <taxon>Entelegynae</taxon>
        <taxon>Araneoidea</taxon>
        <taxon>Nephilidae</taxon>
        <taxon>Trichonephila</taxon>
    </lineage>
</organism>
<protein>
    <recommendedName>
        <fullName evidence="3">DDE-1 domain-containing protein</fullName>
    </recommendedName>
</protein>
<dbReference type="Proteomes" id="UP000887159">
    <property type="component" value="Unassembled WGS sequence"/>
</dbReference>
<sequence length="99" mass="11385">MDARRRKSFTKGGQMRHASLEIVCKWIIKAWNEIKSDLIQKSFKKCSASNSLDGTEDDYLFMEESNSDGENDTDFDDVPEDITEDEYADLFMLSNNESS</sequence>
<dbReference type="AlphaFoldDB" id="A0A8X6V5D3"/>
<dbReference type="EMBL" id="BMAU01021175">
    <property type="protein sequence ID" value="GFX93764.1"/>
    <property type="molecule type" value="Genomic_DNA"/>
</dbReference>
<evidence type="ECO:0000313" key="1">
    <source>
        <dbReference type="EMBL" id="GFX93764.1"/>
    </source>
</evidence>
<proteinExistence type="predicted"/>
<keyword evidence="2" id="KW-1185">Reference proteome</keyword>
<gene>
    <name evidence="1" type="ORF">TNCV_1589401</name>
</gene>
<name>A0A8X6V5D3_TRICX</name>
<accession>A0A8X6V5D3</accession>
<reference evidence="1" key="1">
    <citation type="submission" date="2020-08" db="EMBL/GenBank/DDBJ databases">
        <title>Multicomponent nature underlies the extraordinary mechanical properties of spider dragline silk.</title>
        <authorList>
            <person name="Kono N."/>
            <person name="Nakamura H."/>
            <person name="Mori M."/>
            <person name="Yoshida Y."/>
            <person name="Ohtoshi R."/>
            <person name="Malay A.D."/>
            <person name="Moran D.A.P."/>
            <person name="Tomita M."/>
            <person name="Numata K."/>
            <person name="Arakawa K."/>
        </authorList>
    </citation>
    <scope>NUCLEOTIDE SEQUENCE</scope>
</reference>
<evidence type="ECO:0008006" key="3">
    <source>
        <dbReference type="Google" id="ProtNLM"/>
    </source>
</evidence>
<evidence type="ECO:0000313" key="2">
    <source>
        <dbReference type="Proteomes" id="UP000887159"/>
    </source>
</evidence>
<comment type="caution">
    <text evidence="1">The sequence shown here is derived from an EMBL/GenBank/DDBJ whole genome shotgun (WGS) entry which is preliminary data.</text>
</comment>